<evidence type="ECO:0000313" key="13">
    <source>
        <dbReference type="EMBL" id="CAF3558833.1"/>
    </source>
</evidence>
<evidence type="ECO:0000313" key="10">
    <source>
        <dbReference type="EMBL" id="CAF1090389.1"/>
    </source>
</evidence>
<dbReference type="EMBL" id="CAJNOE010000068">
    <property type="protein sequence ID" value="CAF0852753.1"/>
    <property type="molecule type" value="Genomic_DNA"/>
</dbReference>
<dbReference type="PANTHER" id="PTHR12914:SF2">
    <property type="entry name" value="DNA REPLICATION COMPLEX GINS PROTEIN PSF1"/>
    <property type="match status" value="1"/>
</dbReference>
<evidence type="ECO:0000256" key="2">
    <source>
        <dbReference type="ARBA" id="ARBA00006677"/>
    </source>
</evidence>
<comment type="similarity">
    <text evidence="2 5">Belongs to the GINS1/PSF1 family.</text>
</comment>
<dbReference type="Pfam" id="PF05916">
    <property type="entry name" value="Sld5"/>
    <property type="match status" value="1"/>
</dbReference>
<evidence type="ECO:0000313" key="14">
    <source>
        <dbReference type="EMBL" id="CAF3593540.1"/>
    </source>
</evidence>
<evidence type="ECO:0000313" key="7">
    <source>
        <dbReference type="EMBL" id="CAF0730086.1"/>
    </source>
</evidence>
<dbReference type="Proteomes" id="UP000663877">
    <property type="component" value="Unassembled WGS sequence"/>
</dbReference>
<dbReference type="OrthoDB" id="10252587at2759"/>
<dbReference type="Proteomes" id="UP000663860">
    <property type="component" value="Unassembled WGS sequence"/>
</dbReference>
<dbReference type="EMBL" id="CAJOAY010000227">
    <property type="protein sequence ID" value="CAF3593540.1"/>
    <property type="molecule type" value="Genomic_DNA"/>
</dbReference>
<accession>A0A813VY79</accession>
<protein>
    <recommendedName>
        <fullName evidence="5">DNA replication complex GINS protein PSF1</fullName>
    </recommendedName>
</protein>
<name>A0A813VY79_9BILA</name>
<sequence>MLASKAHELIKELDRSRDTVLPPYNAETIRFCQLEANELFRQNYEDVQTVVQTGTDSNSSASSAPTLMPTISIRHAAIQRIKRCLLAYAYHRMNKIKSLRWSIGPVLPEHMRNNLSIDEIEFFSNYNQTLSSYMRSIGNNHSLDLTSFMIPPKKLFAHIKCIQDYGPYETSDGTIIQLTFNSEHYVLTSDAEHLIQRKIAEHIV</sequence>
<reference evidence="8" key="1">
    <citation type="submission" date="2021-02" db="EMBL/GenBank/DDBJ databases">
        <authorList>
            <person name="Nowell W R."/>
        </authorList>
    </citation>
    <scope>NUCLEOTIDE SEQUENCE</scope>
</reference>
<comment type="subunit">
    <text evidence="5">Component of the GINS complex.</text>
</comment>
<evidence type="ECO:0000256" key="3">
    <source>
        <dbReference type="ARBA" id="ARBA00022705"/>
    </source>
</evidence>
<dbReference type="InterPro" id="IPR056783">
    <property type="entry name" value="PSF1_C"/>
</dbReference>
<dbReference type="EMBL" id="CAJOBB010000095">
    <property type="protein sequence ID" value="CAF3558833.1"/>
    <property type="molecule type" value="Genomic_DNA"/>
</dbReference>
<dbReference type="Proteomes" id="UP000663881">
    <property type="component" value="Unassembled WGS sequence"/>
</dbReference>
<evidence type="ECO:0000313" key="16">
    <source>
        <dbReference type="Proteomes" id="UP000663832"/>
    </source>
</evidence>
<evidence type="ECO:0000313" key="15">
    <source>
        <dbReference type="EMBL" id="CAF3884213.1"/>
    </source>
</evidence>
<evidence type="ECO:0000313" key="9">
    <source>
        <dbReference type="EMBL" id="CAF1055229.1"/>
    </source>
</evidence>
<evidence type="ECO:0000313" key="8">
    <source>
        <dbReference type="EMBL" id="CAF0852753.1"/>
    </source>
</evidence>
<evidence type="ECO:0000313" key="12">
    <source>
        <dbReference type="EMBL" id="CAF1248196.1"/>
    </source>
</evidence>
<gene>
    <name evidence="7" type="ORF">BJG266_LOCUS1124</name>
    <name evidence="8" type="ORF">IZO911_LOCUS9687</name>
    <name evidence="12" type="ORF">JYZ213_LOCUS29464</name>
    <name evidence="13" type="ORF">KXQ929_LOCUS3034</name>
    <name evidence="14" type="ORF">OKA104_LOCUS6240</name>
    <name evidence="15" type="ORF">OXD698_LOCUS23061</name>
    <name evidence="10" type="ORF">QVE165_LOCUS19731</name>
    <name evidence="11" type="ORF">QVE165_LOCUS20262</name>
    <name evidence="9" type="ORF">VCS650_LOCUS17631</name>
</gene>
<dbReference type="GO" id="GO:1902983">
    <property type="term" value="P:DNA strand elongation involved in mitotic DNA replication"/>
    <property type="evidence" value="ECO:0007669"/>
    <property type="project" value="TreeGrafter"/>
</dbReference>
<evidence type="ECO:0000313" key="17">
    <source>
        <dbReference type="Proteomes" id="UP000663860"/>
    </source>
</evidence>
<feature type="domain" description="GINS subunit" evidence="6">
    <location>
        <begin position="63"/>
        <end position="137"/>
    </location>
</feature>
<evidence type="ECO:0000256" key="1">
    <source>
        <dbReference type="ARBA" id="ARBA00004123"/>
    </source>
</evidence>
<dbReference type="Proteomes" id="UP000663891">
    <property type="component" value="Unassembled WGS sequence"/>
</dbReference>
<dbReference type="InterPro" id="IPR021151">
    <property type="entry name" value="GINS_A"/>
</dbReference>
<dbReference type="GO" id="GO:0000811">
    <property type="term" value="C:GINS complex"/>
    <property type="evidence" value="ECO:0007669"/>
    <property type="project" value="UniProtKB-UniRule"/>
</dbReference>
<evidence type="ECO:0000259" key="6">
    <source>
        <dbReference type="Pfam" id="PF05916"/>
    </source>
</evidence>
<keyword evidence="16" id="KW-1185">Reference proteome</keyword>
<dbReference type="SUPFAM" id="SSF158573">
    <property type="entry name" value="GINS helical bundle-like"/>
    <property type="match status" value="1"/>
</dbReference>
<dbReference type="InterPro" id="IPR036224">
    <property type="entry name" value="GINS_bundle-like_dom_sf"/>
</dbReference>
<dbReference type="Proteomes" id="UP000663844">
    <property type="component" value="Unassembled WGS sequence"/>
</dbReference>
<dbReference type="EMBL" id="CAJNOG010000450">
    <property type="protein sequence ID" value="CAF1248196.1"/>
    <property type="molecule type" value="Genomic_DNA"/>
</dbReference>
<evidence type="ECO:0000313" key="11">
    <source>
        <dbReference type="EMBL" id="CAF1100328.1"/>
    </source>
</evidence>
<keyword evidence="3 5" id="KW-0235">DNA replication</keyword>
<dbReference type="Proteomes" id="UP000663845">
    <property type="component" value="Unassembled WGS sequence"/>
</dbReference>
<dbReference type="EMBL" id="CAJNOM010000126">
    <property type="protein sequence ID" value="CAF1100328.1"/>
    <property type="molecule type" value="Genomic_DNA"/>
</dbReference>
<dbReference type="EMBL" id="CAJNOM010000121">
    <property type="protein sequence ID" value="CAF1090389.1"/>
    <property type="molecule type" value="Genomic_DNA"/>
</dbReference>
<proteinExistence type="inferred from homology"/>
<dbReference type="Proteomes" id="UP000663832">
    <property type="component" value="Unassembled WGS sequence"/>
</dbReference>
<dbReference type="CDD" id="cd21696">
    <property type="entry name" value="GINS_B_Psf1"/>
    <property type="match status" value="1"/>
</dbReference>
<dbReference type="InterPro" id="IPR005339">
    <property type="entry name" value="GINS_Psf1"/>
</dbReference>
<dbReference type="PANTHER" id="PTHR12914">
    <property type="entry name" value="PARTNER OF SLD5"/>
    <property type="match status" value="1"/>
</dbReference>
<comment type="function">
    <text evidence="5">Required for correct functioning of the GINS complex, a complex that plays an essential role in the initiation of DNA replication, and progression of DNA replication forks. GINS complex seems to bind preferentially to single-stranded DNA.</text>
</comment>
<comment type="subcellular location">
    <subcellularLocation>
        <location evidence="1 5">Nucleus</location>
    </subcellularLocation>
</comment>
<organism evidence="8 17">
    <name type="scientific">Adineta steineri</name>
    <dbReference type="NCBI Taxonomy" id="433720"/>
    <lineage>
        <taxon>Eukaryota</taxon>
        <taxon>Metazoa</taxon>
        <taxon>Spiralia</taxon>
        <taxon>Gnathifera</taxon>
        <taxon>Rotifera</taxon>
        <taxon>Eurotatoria</taxon>
        <taxon>Bdelloidea</taxon>
        <taxon>Adinetida</taxon>
        <taxon>Adinetidae</taxon>
        <taxon>Adineta</taxon>
    </lineage>
</organism>
<keyword evidence="4 5" id="KW-0539">Nucleus</keyword>
<evidence type="ECO:0000256" key="4">
    <source>
        <dbReference type="ARBA" id="ARBA00023242"/>
    </source>
</evidence>
<dbReference type="CDD" id="cd11710">
    <property type="entry name" value="GINS_A_psf1"/>
    <property type="match status" value="1"/>
</dbReference>
<dbReference type="AlphaFoldDB" id="A0A813VY79"/>
<evidence type="ECO:0000256" key="5">
    <source>
        <dbReference type="RuleBase" id="RU368085"/>
    </source>
</evidence>
<dbReference type="Gene3D" id="1.20.58.1030">
    <property type="match status" value="1"/>
</dbReference>
<comment type="caution">
    <text evidence="8">The sequence shown here is derived from an EMBL/GenBank/DDBJ whole genome shotgun (WGS) entry which is preliminary data.</text>
</comment>
<dbReference type="EMBL" id="CAJNON010000163">
    <property type="protein sequence ID" value="CAF1055229.1"/>
    <property type="molecule type" value="Genomic_DNA"/>
</dbReference>
<dbReference type="EMBL" id="CAJNOI010000002">
    <property type="protein sequence ID" value="CAF0730086.1"/>
    <property type="molecule type" value="Genomic_DNA"/>
</dbReference>
<dbReference type="EMBL" id="CAJOAZ010002015">
    <property type="protein sequence ID" value="CAF3884213.1"/>
    <property type="molecule type" value="Genomic_DNA"/>
</dbReference>
<dbReference type="Proteomes" id="UP000663868">
    <property type="component" value="Unassembled WGS sequence"/>
</dbReference>